<dbReference type="Proteomes" id="UP001162131">
    <property type="component" value="Unassembled WGS sequence"/>
</dbReference>
<dbReference type="GO" id="GO:0046872">
    <property type="term" value="F:metal ion binding"/>
    <property type="evidence" value="ECO:0007669"/>
    <property type="project" value="UniProtKB-KW"/>
</dbReference>
<sequence length="756" mass="87437">MKSSTRFDKNSTDPPLSKQASHSIYSILEYEEHQNPNLPINPNSLQYTEKGLNIKLRQFLYFDKNHISISKEFKNNLMVFYIFLSSYLIISFATWVLLYNQGYSNETHLIIRLVWLGIILIISYFLLYKIWKDPKASIHAEYIFLFIGLLILLYLVICDERVLSGITDEDYNRSNQSHVLAIACFFILIRLVTYEKFLILAILSFITLILLLILFLALSPLSVYATLSDFFILLVFLVLQIAETYQSEYRIKQLFWRKTKEEEALNPSKGSLEEDEVKKDNNLPPLNTEIEALVQACDKIKQYIKTASSAIMFKDVKLKLKAAQNELEKIKRTVAHNYIREKWKVDFGEDMDEIDKEFIRQHYMNSAAAHEARASVRKVTMNEINTNEKSSSIPFNESGLKELETIITSVGKNWNFDIWYLYQATGRSISILGPYLFQKWTFNKIFQIKDDTIRVFFEAVENAYINSNPFHNACHASDTLHSMLYFFNFGDILKSLSTLDALSSIIAAFGHDIANPGLTNSFLVSSKDKIALTYNDSSVLQNMHISKIYDILNENEKNILQNLSSDDWMKSRKLIIEMILETDIARHFELLGRFKARVENLGDLSFDNSEDKLSILSMALKSADLGWSAKSTELNERWGSLAMEEFYRQGDLENEKGLPITIFCDRKKSDIPRFHGVFLKVVCLPTYKIWCAFLKSEDLKTTLVNQVKKNLKYWEEKGKFRASLIISDPKIKEAIDNKMSLDLFTEEQFSSAAPDT</sequence>
<evidence type="ECO:0000259" key="6">
    <source>
        <dbReference type="PROSITE" id="PS51845"/>
    </source>
</evidence>
<dbReference type="InterPro" id="IPR036971">
    <property type="entry name" value="PDEase_catalytic_dom_sf"/>
</dbReference>
<feature type="transmembrane region" description="Helical" evidence="5">
    <location>
        <begin position="77"/>
        <end position="97"/>
    </location>
</feature>
<organism evidence="7 8">
    <name type="scientific">Blepharisma stoltei</name>
    <dbReference type="NCBI Taxonomy" id="1481888"/>
    <lineage>
        <taxon>Eukaryota</taxon>
        <taxon>Sar</taxon>
        <taxon>Alveolata</taxon>
        <taxon>Ciliophora</taxon>
        <taxon>Postciliodesmatophora</taxon>
        <taxon>Heterotrichea</taxon>
        <taxon>Heterotrichida</taxon>
        <taxon>Blepharismidae</taxon>
        <taxon>Blepharisma</taxon>
    </lineage>
</organism>
<evidence type="ECO:0000256" key="1">
    <source>
        <dbReference type="ARBA" id="ARBA00022723"/>
    </source>
</evidence>
<dbReference type="SUPFAM" id="SSF109604">
    <property type="entry name" value="HD-domain/PDEase-like"/>
    <property type="match status" value="1"/>
</dbReference>
<dbReference type="Pfam" id="PF00233">
    <property type="entry name" value="PDEase_I"/>
    <property type="match status" value="1"/>
</dbReference>
<accession>A0AAU9JYN4</accession>
<evidence type="ECO:0000256" key="4">
    <source>
        <dbReference type="PIRSR" id="PIRSR623088-3"/>
    </source>
</evidence>
<dbReference type="Gene3D" id="1.10.1300.10">
    <property type="entry name" value="3'5'-cyclic nucleotide phosphodiesterase, catalytic domain"/>
    <property type="match status" value="1"/>
</dbReference>
<feature type="transmembrane region" description="Helical" evidence="5">
    <location>
        <begin position="109"/>
        <end position="128"/>
    </location>
</feature>
<keyword evidence="5" id="KW-0472">Membrane</keyword>
<feature type="transmembrane region" description="Helical" evidence="5">
    <location>
        <begin position="177"/>
        <end position="193"/>
    </location>
</feature>
<evidence type="ECO:0000256" key="3">
    <source>
        <dbReference type="PIRSR" id="PIRSR623088-1"/>
    </source>
</evidence>
<dbReference type="GO" id="GO:0007165">
    <property type="term" value="P:signal transduction"/>
    <property type="evidence" value="ECO:0007669"/>
    <property type="project" value="InterPro"/>
</dbReference>
<feature type="binding site" evidence="4">
    <location>
        <position position="512"/>
    </location>
    <ligand>
        <name>Zn(2+)</name>
        <dbReference type="ChEBI" id="CHEBI:29105"/>
        <label>2</label>
    </ligand>
</feature>
<feature type="active site" description="Proton donor" evidence="3">
    <location>
        <position position="471"/>
    </location>
</feature>
<dbReference type="PROSITE" id="PS51845">
    <property type="entry name" value="PDEASE_I_2"/>
    <property type="match status" value="1"/>
</dbReference>
<keyword evidence="1 4" id="KW-0479">Metal-binding</keyword>
<proteinExistence type="predicted"/>
<dbReference type="GO" id="GO:0004114">
    <property type="term" value="F:3',5'-cyclic-nucleotide phosphodiesterase activity"/>
    <property type="evidence" value="ECO:0007669"/>
    <property type="project" value="InterPro"/>
</dbReference>
<evidence type="ECO:0000313" key="7">
    <source>
        <dbReference type="EMBL" id="CAG9332374.1"/>
    </source>
</evidence>
<evidence type="ECO:0000256" key="2">
    <source>
        <dbReference type="ARBA" id="ARBA00022801"/>
    </source>
</evidence>
<gene>
    <name evidence="7" type="ORF">BSTOLATCC_MIC55824</name>
</gene>
<dbReference type="InterPro" id="IPR002073">
    <property type="entry name" value="PDEase_catalytic_dom"/>
</dbReference>
<dbReference type="PRINTS" id="PR00387">
    <property type="entry name" value="PDIESTERASE1"/>
</dbReference>
<dbReference type="EMBL" id="CAJZBQ010000054">
    <property type="protein sequence ID" value="CAG9332374.1"/>
    <property type="molecule type" value="Genomic_DNA"/>
</dbReference>
<feature type="binding site" evidence="4">
    <location>
        <position position="475"/>
    </location>
    <ligand>
        <name>Zn(2+)</name>
        <dbReference type="ChEBI" id="CHEBI:29105"/>
        <label>1</label>
    </ligand>
</feature>
<dbReference type="InterPro" id="IPR023088">
    <property type="entry name" value="PDEase"/>
</dbReference>
<name>A0AAU9JYN4_9CILI</name>
<feature type="binding site" evidence="4">
    <location>
        <position position="624"/>
    </location>
    <ligand>
        <name>Zn(2+)</name>
        <dbReference type="ChEBI" id="CHEBI:29105"/>
        <label>1</label>
    </ligand>
</feature>
<reference evidence="7" key="1">
    <citation type="submission" date="2021-09" db="EMBL/GenBank/DDBJ databases">
        <authorList>
            <consortium name="AG Swart"/>
            <person name="Singh M."/>
            <person name="Singh A."/>
            <person name="Seah K."/>
            <person name="Emmerich C."/>
        </authorList>
    </citation>
    <scope>NUCLEOTIDE SEQUENCE</scope>
    <source>
        <strain evidence="7">ATCC30299</strain>
    </source>
</reference>
<dbReference type="InterPro" id="IPR003607">
    <property type="entry name" value="HD/PDEase_dom"/>
</dbReference>
<comment type="caution">
    <text evidence="7">The sequence shown here is derived from an EMBL/GenBank/DDBJ whole genome shotgun (WGS) entry which is preliminary data.</text>
</comment>
<feature type="transmembrane region" description="Helical" evidence="5">
    <location>
        <begin position="140"/>
        <end position="157"/>
    </location>
</feature>
<dbReference type="CDD" id="cd00077">
    <property type="entry name" value="HDc"/>
    <property type="match status" value="1"/>
</dbReference>
<dbReference type="PANTHER" id="PTHR11347">
    <property type="entry name" value="CYCLIC NUCLEOTIDE PHOSPHODIESTERASE"/>
    <property type="match status" value="1"/>
</dbReference>
<evidence type="ECO:0000313" key="8">
    <source>
        <dbReference type="Proteomes" id="UP001162131"/>
    </source>
</evidence>
<feature type="binding site" evidence="4">
    <location>
        <position position="511"/>
    </location>
    <ligand>
        <name>Zn(2+)</name>
        <dbReference type="ChEBI" id="CHEBI:29105"/>
        <label>1</label>
    </ligand>
</feature>
<protein>
    <recommendedName>
        <fullName evidence="6">PDEase domain-containing protein</fullName>
    </recommendedName>
</protein>
<dbReference type="AlphaFoldDB" id="A0AAU9JYN4"/>
<keyword evidence="5" id="KW-0812">Transmembrane</keyword>
<evidence type="ECO:0000256" key="5">
    <source>
        <dbReference type="SAM" id="Phobius"/>
    </source>
</evidence>
<feature type="domain" description="PDEase" evidence="6">
    <location>
        <begin position="395"/>
        <end position="721"/>
    </location>
</feature>
<feature type="transmembrane region" description="Helical" evidence="5">
    <location>
        <begin position="198"/>
        <end position="217"/>
    </location>
</feature>
<feature type="binding site" evidence="4">
    <location>
        <position position="512"/>
    </location>
    <ligand>
        <name>Zn(2+)</name>
        <dbReference type="ChEBI" id="CHEBI:29105"/>
        <label>1</label>
    </ligand>
</feature>
<keyword evidence="2" id="KW-0378">Hydrolase</keyword>
<keyword evidence="8" id="KW-1185">Reference proteome</keyword>
<keyword evidence="5" id="KW-1133">Transmembrane helix</keyword>